<evidence type="ECO:0000256" key="2">
    <source>
        <dbReference type="ARBA" id="ARBA00004123"/>
    </source>
</evidence>
<dbReference type="PANTHER" id="PTHR16431">
    <property type="entry name" value="NEUROGENIC PROTEIN MASTERMIND"/>
    <property type="match status" value="1"/>
</dbReference>
<feature type="domain" description="Mis18" evidence="12">
    <location>
        <begin position="24"/>
        <end position="120"/>
    </location>
</feature>
<evidence type="ECO:0000256" key="3">
    <source>
        <dbReference type="ARBA" id="ARBA00004584"/>
    </source>
</evidence>
<evidence type="ECO:0000313" key="14">
    <source>
        <dbReference type="RefSeq" id="XP_010765034.1"/>
    </source>
</evidence>
<comment type="function">
    <text evidence="1">Required for recruitment of CENPA to centromeres and normal chromosome segregation during mitosis.</text>
</comment>
<keyword evidence="6" id="KW-0479">Metal-binding</keyword>
<keyword evidence="11" id="KW-0137">Centromere</keyword>
<dbReference type="InterPro" id="IPR034752">
    <property type="entry name" value="Mis18"/>
</dbReference>
<keyword evidence="7" id="KW-0498">Mitosis</keyword>
<dbReference type="GO" id="GO:0000775">
    <property type="term" value="C:chromosome, centromeric region"/>
    <property type="evidence" value="ECO:0007669"/>
    <property type="project" value="UniProtKB-SubCell"/>
</dbReference>
<dbReference type="KEGG" id="ncc:104941606"/>
<accession>A0A6I9MEH7</accession>
<evidence type="ECO:0000259" key="12">
    <source>
        <dbReference type="PROSITE" id="PS51793"/>
    </source>
</evidence>
<dbReference type="InterPro" id="IPR004910">
    <property type="entry name" value="Yippee/Mis18/Cereblon"/>
</dbReference>
<reference evidence="14" key="1">
    <citation type="submission" date="2025-08" db="UniProtKB">
        <authorList>
            <consortium name="RefSeq"/>
        </authorList>
    </citation>
    <scope>IDENTIFICATION</scope>
    <source>
        <tissue evidence="14">Muscle</tissue>
    </source>
</reference>
<evidence type="ECO:0000256" key="9">
    <source>
        <dbReference type="ARBA" id="ARBA00023242"/>
    </source>
</evidence>
<keyword evidence="9" id="KW-0539">Nucleus</keyword>
<dbReference type="GeneID" id="104941606"/>
<keyword evidence="13" id="KW-1185">Reference proteome</keyword>
<dbReference type="OrthoDB" id="9926299at2759"/>
<proteinExistence type="predicted"/>
<evidence type="ECO:0000256" key="5">
    <source>
        <dbReference type="ARBA" id="ARBA00022618"/>
    </source>
</evidence>
<dbReference type="CTD" id="11339"/>
<sequence length="171" mass="18671">MEFNGSLLIARANEICAEDRHTQRMTLHCLQCSTVLGDSLSVCGECVDSIVCLSVTNDVVVSGAMKSGHKGEMARCISSSLKCRGCGSAVGSVIHSAPTSLAAVRSMFLLQKKNISCYILNRRSMVKASTLTFDMKPLRESMNEIQQQFEAQLDQISHIKSRLADRIASVR</sequence>
<protein>
    <submittedName>
        <fullName evidence="14">Protein Mis18-beta</fullName>
    </submittedName>
</protein>
<dbReference type="GO" id="GO:0051301">
    <property type="term" value="P:cell division"/>
    <property type="evidence" value="ECO:0007669"/>
    <property type="project" value="UniProtKB-KW"/>
</dbReference>
<gene>
    <name evidence="14" type="primary">oip5</name>
</gene>
<name>A0A6I9MEH7_9TELE</name>
<evidence type="ECO:0000313" key="13">
    <source>
        <dbReference type="Proteomes" id="UP000504611"/>
    </source>
</evidence>
<evidence type="ECO:0000256" key="6">
    <source>
        <dbReference type="ARBA" id="ARBA00022723"/>
    </source>
</evidence>
<dbReference type="Proteomes" id="UP000504611">
    <property type="component" value="Unplaced"/>
</dbReference>
<dbReference type="GO" id="GO:0046872">
    <property type="term" value="F:metal ion binding"/>
    <property type="evidence" value="ECO:0007669"/>
    <property type="project" value="UniProtKB-KW"/>
</dbReference>
<dbReference type="AlphaFoldDB" id="A0A6I9MEH7"/>
<dbReference type="GO" id="GO:0007059">
    <property type="term" value="P:chromosome segregation"/>
    <property type="evidence" value="ECO:0007669"/>
    <property type="project" value="TreeGrafter"/>
</dbReference>
<evidence type="ECO:0000256" key="1">
    <source>
        <dbReference type="ARBA" id="ARBA00003694"/>
    </source>
</evidence>
<organism evidence="13 14">
    <name type="scientific">Notothenia coriiceps</name>
    <name type="common">black rockcod</name>
    <dbReference type="NCBI Taxonomy" id="8208"/>
    <lineage>
        <taxon>Eukaryota</taxon>
        <taxon>Metazoa</taxon>
        <taxon>Chordata</taxon>
        <taxon>Craniata</taxon>
        <taxon>Vertebrata</taxon>
        <taxon>Euteleostomi</taxon>
        <taxon>Actinopterygii</taxon>
        <taxon>Neopterygii</taxon>
        <taxon>Teleostei</taxon>
        <taxon>Neoteleostei</taxon>
        <taxon>Acanthomorphata</taxon>
        <taxon>Eupercaria</taxon>
        <taxon>Perciformes</taxon>
        <taxon>Notothenioidei</taxon>
        <taxon>Nototheniidae</taxon>
        <taxon>Notothenia</taxon>
    </lineage>
</organism>
<evidence type="ECO:0000256" key="10">
    <source>
        <dbReference type="ARBA" id="ARBA00023306"/>
    </source>
</evidence>
<keyword evidence="5" id="KW-0132">Cell division</keyword>
<dbReference type="RefSeq" id="XP_010765034.1">
    <property type="nucleotide sequence ID" value="XM_010766732.1"/>
</dbReference>
<evidence type="ECO:0000256" key="7">
    <source>
        <dbReference type="ARBA" id="ARBA00022776"/>
    </source>
</evidence>
<dbReference type="Pfam" id="PF03226">
    <property type="entry name" value="Yippee-Mis18"/>
    <property type="match status" value="1"/>
</dbReference>
<dbReference type="GO" id="GO:0000785">
    <property type="term" value="C:chromatin"/>
    <property type="evidence" value="ECO:0007669"/>
    <property type="project" value="TreeGrafter"/>
</dbReference>
<keyword evidence="10" id="KW-0131">Cell cycle</keyword>
<dbReference type="PANTHER" id="PTHR16431:SF3">
    <property type="entry name" value="PROTEIN MIS18-BETA"/>
    <property type="match status" value="1"/>
</dbReference>
<keyword evidence="8" id="KW-0862">Zinc</keyword>
<evidence type="ECO:0000256" key="8">
    <source>
        <dbReference type="ARBA" id="ARBA00022833"/>
    </source>
</evidence>
<keyword evidence="4" id="KW-0158">Chromosome</keyword>
<dbReference type="PROSITE" id="PS51793">
    <property type="entry name" value="MIS18"/>
    <property type="match status" value="1"/>
</dbReference>
<evidence type="ECO:0000256" key="11">
    <source>
        <dbReference type="ARBA" id="ARBA00023328"/>
    </source>
</evidence>
<evidence type="ECO:0000256" key="4">
    <source>
        <dbReference type="ARBA" id="ARBA00022454"/>
    </source>
</evidence>
<comment type="subcellular location">
    <subcellularLocation>
        <location evidence="3">Chromosome</location>
        <location evidence="3">Centromere</location>
    </subcellularLocation>
    <subcellularLocation>
        <location evidence="2">Nucleus</location>
    </subcellularLocation>
</comment>
<dbReference type="GO" id="GO:0034080">
    <property type="term" value="P:CENP-A containing chromatin assembly"/>
    <property type="evidence" value="ECO:0007669"/>
    <property type="project" value="TreeGrafter"/>
</dbReference>
<dbReference type="GO" id="GO:0005634">
    <property type="term" value="C:nucleus"/>
    <property type="evidence" value="ECO:0007669"/>
    <property type="project" value="UniProtKB-SubCell"/>
</dbReference>